<dbReference type="InterPro" id="IPR009057">
    <property type="entry name" value="Homeodomain-like_sf"/>
</dbReference>
<reference evidence="7 8" key="1">
    <citation type="submission" date="2015-03" db="EMBL/GenBank/DDBJ databases">
        <authorList>
            <consortium name="Pathogen Informatics"/>
            <person name="Murphy D."/>
        </authorList>
    </citation>
    <scope>NUCLEOTIDE SEQUENCE [LARGE SCALE GENOMIC DNA]</scope>
    <source>
        <strain evidence="8">type strain: N</strain>
    </source>
</reference>
<name>A0AA87C9W3_STREE</name>
<protein>
    <submittedName>
        <fullName evidence="7">Response regulatory protein</fullName>
    </submittedName>
</protein>
<dbReference type="Gene3D" id="3.40.50.2300">
    <property type="match status" value="1"/>
</dbReference>
<keyword evidence="3" id="KW-0804">Transcription</keyword>
<dbReference type="InterPro" id="IPR018060">
    <property type="entry name" value="HTH_AraC"/>
</dbReference>
<evidence type="ECO:0000256" key="4">
    <source>
        <dbReference type="PROSITE-ProRule" id="PRU00169"/>
    </source>
</evidence>
<evidence type="ECO:0000313" key="7">
    <source>
        <dbReference type="EMBL" id="CIS25768.1"/>
    </source>
</evidence>
<accession>A0AA87C9W3</accession>
<keyword evidence="4" id="KW-0597">Phosphoprotein</keyword>
<dbReference type="SUPFAM" id="SSF46689">
    <property type="entry name" value="Homeodomain-like"/>
    <property type="match status" value="2"/>
</dbReference>
<dbReference type="EMBL" id="CKGU01000003">
    <property type="protein sequence ID" value="CIS25768.1"/>
    <property type="molecule type" value="Genomic_DNA"/>
</dbReference>
<sequence length="257" mass="29692">MFKLIIVEDEHLIRKWLEIAVDYSALGIQVVGTASHGQEGMKLIQEKEPHIVLTDITMPIMDAFMMFKATRTLSYEKVILSGYNDFQNAKKAMQYGAVDFLSKPIDTKELTECLQKIVLRLQISTSQETPFLEEYQTLLTSIQQVDIQNQIIQQIISFVHKHYAEHFTIATIAEALNYSESYLYKVIKEDFPMTLNEYILQYHLKQAIDKMAESPNSSLSDISDQVGFSDYKYFAKVFKKYLHISPKKLKSLGRIVK</sequence>
<dbReference type="SMART" id="SM00448">
    <property type="entry name" value="REC"/>
    <property type="match status" value="1"/>
</dbReference>
<dbReference type="PANTHER" id="PTHR43280:SF2">
    <property type="entry name" value="HTH-TYPE TRANSCRIPTIONAL REGULATOR EXSA"/>
    <property type="match status" value="1"/>
</dbReference>
<evidence type="ECO:0000256" key="3">
    <source>
        <dbReference type="ARBA" id="ARBA00023163"/>
    </source>
</evidence>
<keyword evidence="1" id="KW-0805">Transcription regulation</keyword>
<organism evidence="7 8">
    <name type="scientific">Streptococcus pneumoniae</name>
    <dbReference type="NCBI Taxonomy" id="1313"/>
    <lineage>
        <taxon>Bacteria</taxon>
        <taxon>Bacillati</taxon>
        <taxon>Bacillota</taxon>
        <taxon>Bacilli</taxon>
        <taxon>Lactobacillales</taxon>
        <taxon>Streptococcaceae</taxon>
        <taxon>Streptococcus</taxon>
    </lineage>
</organism>
<dbReference type="Proteomes" id="UP000042745">
    <property type="component" value="Unassembled WGS sequence"/>
</dbReference>
<dbReference type="Gene3D" id="1.10.10.60">
    <property type="entry name" value="Homeodomain-like"/>
    <property type="match status" value="2"/>
</dbReference>
<dbReference type="PANTHER" id="PTHR43280">
    <property type="entry name" value="ARAC-FAMILY TRANSCRIPTIONAL REGULATOR"/>
    <property type="match status" value="1"/>
</dbReference>
<dbReference type="Pfam" id="PF12833">
    <property type="entry name" value="HTH_18"/>
    <property type="match status" value="1"/>
</dbReference>
<keyword evidence="2" id="KW-0238">DNA-binding</keyword>
<feature type="domain" description="Response regulatory" evidence="6">
    <location>
        <begin position="3"/>
        <end position="118"/>
    </location>
</feature>
<dbReference type="AlphaFoldDB" id="A0AA87C9W3"/>
<proteinExistence type="predicted"/>
<dbReference type="InterPro" id="IPR001789">
    <property type="entry name" value="Sig_transdc_resp-reg_receiver"/>
</dbReference>
<dbReference type="GO" id="GO:0003700">
    <property type="term" value="F:DNA-binding transcription factor activity"/>
    <property type="evidence" value="ECO:0007669"/>
    <property type="project" value="InterPro"/>
</dbReference>
<gene>
    <name evidence="7" type="primary">yesN</name>
    <name evidence="7" type="ORF">ERS019486_00346</name>
</gene>
<dbReference type="InterPro" id="IPR011006">
    <property type="entry name" value="CheY-like_superfamily"/>
</dbReference>
<feature type="domain" description="HTH araC/xylS-type" evidence="5">
    <location>
        <begin position="153"/>
        <end position="252"/>
    </location>
</feature>
<evidence type="ECO:0000256" key="1">
    <source>
        <dbReference type="ARBA" id="ARBA00023015"/>
    </source>
</evidence>
<comment type="caution">
    <text evidence="7">The sequence shown here is derived from an EMBL/GenBank/DDBJ whole genome shotgun (WGS) entry which is preliminary data.</text>
</comment>
<dbReference type="SMART" id="SM00342">
    <property type="entry name" value="HTH_ARAC"/>
    <property type="match status" value="1"/>
</dbReference>
<feature type="modified residue" description="4-aspartylphosphate" evidence="4">
    <location>
        <position position="55"/>
    </location>
</feature>
<dbReference type="GO" id="GO:0043565">
    <property type="term" value="F:sequence-specific DNA binding"/>
    <property type="evidence" value="ECO:0007669"/>
    <property type="project" value="InterPro"/>
</dbReference>
<evidence type="ECO:0000256" key="2">
    <source>
        <dbReference type="ARBA" id="ARBA00023125"/>
    </source>
</evidence>
<dbReference type="CDD" id="cd17536">
    <property type="entry name" value="REC_YesN-like"/>
    <property type="match status" value="1"/>
</dbReference>
<evidence type="ECO:0000259" key="6">
    <source>
        <dbReference type="PROSITE" id="PS50110"/>
    </source>
</evidence>
<evidence type="ECO:0000259" key="5">
    <source>
        <dbReference type="PROSITE" id="PS01124"/>
    </source>
</evidence>
<dbReference type="PROSITE" id="PS01124">
    <property type="entry name" value="HTH_ARAC_FAMILY_2"/>
    <property type="match status" value="1"/>
</dbReference>
<dbReference type="SUPFAM" id="SSF52172">
    <property type="entry name" value="CheY-like"/>
    <property type="match status" value="1"/>
</dbReference>
<dbReference type="PROSITE" id="PS50110">
    <property type="entry name" value="RESPONSE_REGULATORY"/>
    <property type="match status" value="1"/>
</dbReference>
<dbReference type="Pfam" id="PF00072">
    <property type="entry name" value="Response_reg"/>
    <property type="match status" value="1"/>
</dbReference>
<evidence type="ECO:0000313" key="8">
    <source>
        <dbReference type="Proteomes" id="UP000042745"/>
    </source>
</evidence>
<dbReference type="GO" id="GO:0000160">
    <property type="term" value="P:phosphorelay signal transduction system"/>
    <property type="evidence" value="ECO:0007669"/>
    <property type="project" value="InterPro"/>
</dbReference>